<keyword evidence="3" id="KW-1185">Reference proteome</keyword>
<organism evidence="2 3">
    <name type="scientific">Ignatzschineria cameli</name>
    <dbReference type="NCBI Taxonomy" id="2182793"/>
    <lineage>
        <taxon>Bacteria</taxon>
        <taxon>Pseudomonadati</taxon>
        <taxon>Pseudomonadota</taxon>
        <taxon>Gammaproteobacteria</taxon>
        <taxon>Cardiobacteriales</taxon>
        <taxon>Ignatzschineriaceae</taxon>
        <taxon>Ignatzschineria</taxon>
    </lineage>
</organism>
<dbReference type="EMBL" id="QEWV01000010">
    <property type="protein sequence ID" value="PWD90192.1"/>
    <property type="molecule type" value="Genomic_DNA"/>
</dbReference>
<sequence length="308" mass="36274">MTNHKNLMTSLMRKHDPLLKIIKDHPVHYLDIPVYSNIGDLLIMQGSLNFLNKNSIKISRMASAIDYEFPKIPENHIILLQDGGNLGDLYHLHQDFREKIIKKYPNNTIIILPQTIYFESKENYRNCYKLYSQHKSLHICVRDQVSQSLAEKMSKNVYLMPDMAHHLYPIKPLNHPIKETLFLSRIDKEAGNTPSRIEADTITDWDLLIGKKHLYIIKKFFKTLRFCEKHKIAWLSKITIKLWVKYTNYLIKKAVQLFSDHDKVITNRLHAHILSSLINKEHQVIDNSYGKNSTYIQQWTQNSELLLK</sequence>
<dbReference type="RefSeq" id="WP_109202189.1">
    <property type="nucleotide sequence ID" value="NZ_QEWS01000018.1"/>
</dbReference>
<reference evidence="3" key="1">
    <citation type="submission" date="2018-05" db="EMBL/GenBank/DDBJ databases">
        <title>Ignatzschineria dubaiensis sp. nov., isolated from necrotic foot tissues of dromedaries (Camelus dromedarius) and associated maggots in Dubai, United Arab Emirates.</title>
        <authorList>
            <person name="Tsang C.C."/>
            <person name="Tang J.Y.M."/>
            <person name="Fong J.Y.H."/>
            <person name="Kinne J."/>
            <person name="Lee H.H."/>
            <person name="Joseph M."/>
            <person name="Jose S."/>
            <person name="Schuster R.K."/>
            <person name="Tang Y."/>
            <person name="Sivakumar S."/>
            <person name="Chen J.H.K."/>
            <person name="Teng J.L.L."/>
            <person name="Lau S.K.P."/>
            <person name="Wernery U."/>
            <person name="Woo P.C.Y."/>
        </authorList>
    </citation>
    <scope>NUCLEOTIDE SEQUENCE [LARGE SCALE GENOMIC DNA]</scope>
    <source>
        <strain evidence="3">UAE-HKU58</strain>
    </source>
</reference>
<dbReference type="InterPro" id="IPR007345">
    <property type="entry name" value="Polysacch_pyruvyl_Trfase"/>
</dbReference>
<gene>
    <name evidence="2" type="ORF">DC078_08885</name>
</gene>
<dbReference type="Pfam" id="PF04230">
    <property type="entry name" value="PS_pyruv_trans"/>
    <property type="match status" value="1"/>
</dbReference>
<proteinExistence type="predicted"/>
<name>A0ABX5KY29_9GAMM</name>
<feature type="domain" description="Polysaccharide pyruvyl transferase" evidence="1">
    <location>
        <begin position="37"/>
        <end position="288"/>
    </location>
</feature>
<evidence type="ECO:0000313" key="3">
    <source>
        <dbReference type="Proteomes" id="UP000245217"/>
    </source>
</evidence>
<accession>A0ABX5KY29</accession>
<evidence type="ECO:0000313" key="2">
    <source>
        <dbReference type="EMBL" id="PWD90192.1"/>
    </source>
</evidence>
<evidence type="ECO:0000259" key="1">
    <source>
        <dbReference type="Pfam" id="PF04230"/>
    </source>
</evidence>
<dbReference type="Proteomes" id="UP000245217">
    <property type="component" value="Unassembled WGS sequence"/>
</dbReference>
<protein>
    <submittedName>
        <fullName evidence="2">Exopolysaccharide biosynthesis protein</fullName>
    </submittedName>
</protein>
<comment type="caution">
    <text evidence="2">The sequence shown here is derived from an EMBL/GenBank/DDBJ whole genome shotgun (WGS) entry which is preliminary data.</text>
</comment>